<feature type="transmembrane region" description="Helical" evidence="6">
    <location>
        <begin position="292"/>
        <end position="312"/>
    </location>
</feature>
<accession>A0A1N7JLX7</accession>
<name>A0A1N7JLX7_9RHOB</name>
<reference evidence="8" key="1">
    <citation type="submission" date="2017-01" db="EMBL/GenBank/DDBJ databases">
        <authorList>
            <person name="Varghese N."/>
            <person name="Submissions S."/>
        </authorList>
    </citation>
    <scope>NUCLEOTIDE SEQUENCE [LARGE SCALE GENOMIC DNA]</scope>
    <source>
        <strain evidence="8">DSM 19945</strain>
    </source>
</reference>
<proteinExistence type="predicted"/>
<keyword evidence="5 6" id="KW-0472">Membrane</keyword>
<keyword evidence="8" id="KW-1185">Reference proteome</keyword>
<evidence type="ECO:0000313" key="8">
    <source>
        <dbReference type="Proteomes" id="UP000186221"/>
    </source>
</evidence>
<evidence type="ECO:0000256" key="1">
    <source>
        <dbReference type="ARBA" id="ARBA00004651"/>
    </source>
</evidence>
<protein>
    <submittedName>
        <fullName evidence="7">Monosaccharide ABC transporter membrane protein, CUT2 family</fullName>
    </submittedName>
</protein>
<feature type="transmembrane region" description="Helical" evidence="6">
    <location>
        <begin position="266"/>
        <end position="286"/>
    </location>
</feature>
<evidence type="ECO:0000256" key="2">
    <source>
        <dbReference type="ARBA" id="ARBA00022475"/>
    </source>
</evidence>
<evidence type="ECO:0000256" key="3">
    <source>
        <dbReference type="ARBA" id="ARBA00022692"/>
    </source>
</evidence>
<dbReference type="Pfam" id="PF02653">
    <property type="entry name" value="BPD_transp_2"/>
    <property type="match status" value="1"/>
</dbReference>
<dbReference type="RefSeq" id="WP_076483634.1">
    <property type="nucleotide sequence ID" value="NZ_FTOG01000002.1"/>
</dbReference>
<feature type="transmembrane region" description="Helical" evidence="6">
    <location>
        <begin position="125"/>
        <end position="147"/>
    </location>
</feature>
<dbReference type="EMBL" id="FTOG01000002">
    <property type="protein sequence ID" value="SIS50264.1"/>
    <property type="molecule type" value="Genomic_DNA"/>
</dbReference>
<dbReference type="InterPro" id="IPR001851">
    <property type="entry name" value="ABC_transp_permease"/>
</dbReference>
<organism evidence="7 8">
    <name type="scientific">Rhodobacter aestuarii</name>
    <dbReference type="NCBI Taxonomy" id="453582"/>
    <lineage>
        <taxon>Bacteria</taxon>
        <taxon>Pseudomonadati</taxon>
        <taxon>Pseudomonadota</taxon>
        <taxon>Alphaproteobacteria</taxon>
        <taxon>Rhodobacterales</taxon>
        <taxon>Rhodobacter group</taxon>
        <taxon>Rhodobacter</taxon>
    </lineage>
</organism>
<dbReference type="CDD" id="cd06579">
    <property type="entry name" value="TM_PBP1_transp_AraH_like"/>
    <property type="match status" value="1"/>
</dbReference>
<feature type="transmembrane region" description="Helical" evidence="6">
    <location>
        <begin position="43"/>
        <end position="61"/>
    </location>
</feature>
<keyword evidence="4 6" id="KW-1133">Transmembrane helix</keyword>
<dbReference type="GO" id="GO:0005886">
    <property type="term" value="C:plasma membrane"/>
    <property type="evidence" value="ECO:0007669"/>
    <property type="project" value="UniProtKB-SubCell"/>
</dbReference>
<evidence type="ECO:0000256" key="6">
    <source>
        <dbReference type="SAM" id="Phobius"/>
    </source>
</evidence>
<gene>
    <name evidence="7" type="ORF">SAMN05421580_10220</name>
</gene>
<dbReference type="OrthoDB" id="7905859at2"/>
<keyword evidence="3 6" id="KW-0812">Transmembrane</keyword>
<comment type="subcellular location">
    <subcellularLocation>
        <location evidence="1">Cell membrane</location>
        <topology evidence="1">Multi-pass membrane protein</topology>
    </subcellularLocation>
</comment>
<feature type="transmembrane region" description="Helical" evidence="6">
    <location>
        <begin position="68"/>
        <end position="87"/>
    </location>
</feature>
<evidence type="ECO:0000256" key="4">
    <source>
        <dbReference type="ARBA" id="ARBA00022989"/>
    </source>
</evidence>
<dbReference type="Proteomes" id="UP000186221">
    <property type="component" value="Unassembled WGS sequence"/>
</dbReference>
<feature type="transmembrane region" description="Helical" evidence="6">
    <location>
        <begin position="207"/>
        <end position="227"/>
    </location>
</feature>
<dbReference type="STRING" id="453582.SAMN05421580_10220"/>
<sequence>MRALLKMERPAWLLAAAALVVLVVINGLVQKGFFAPMVLQSNLTTFLPLVLVAIGQTYVILAGDIDLSVGAVAALVNVITVSVMAALGGSAGAIAAGMAAGILVAVACGLLNGLLIAVLRLQPMVTTFGTGIIFSALALWVLPQAGLVVPDAYWSTYGGAILDVPTVLWILLLAGLFVFVLARLPFQSWLKAVGGNRSGAFQSGLPLTGIRIKAFVLSAIFAGLAALCLTGETATGDPLMGQSLGMGSISAVALGGTLLSGGVGGAMGSILGALLLGMIGNVIYFAGLPYEYQTLVQGLIVLAALAGGVVLARR</sequence>
<evidence type="ECO:0000256" key="5">
    <source>
        <dbReference type="ARBA" id="ARBA00023136"/>
    </source>
</evidence>
<dbReference type="PANTHER" id="PTHR32196">
    <property type="entry name" value="ABC TRANSPORTER PERMEASE PROTEIN YPHD-RELATED-RELATED"/>
    <property type="match status" value="1"/>
</dbReference>
<feature type="transmembrane region" description="Helical" evidence="6">
    <location>
        <begin position="239"/>
        <end position="259"/>
    </location>
</feature>
<keyword evidence="2" id="KW-1003">Cell membrane</keyword>
<evidence type="ECO:0000313" key="7">
    <source>
        <dbReference type="EMBL" id="SIS50264.1"/>
    </source>
</evidence>
<feature type="transmembrane region" description="Helical" evidence="6">
    <location>
        <begin position="93"/>
        <end position="118"/>
    </location>
</feature>
<dbReference type="AlphaFoldDB" id="A0A1N7JLX7"/>
<dbReference type="GO" id="GO:0022857">
    <property type="term" value="F:transmembrane transporter activity"/>
    <property type="evidence" value="ECO:0007669"/>
    <property type="project" value="InterPro"/>
</dbReference>
<feature type="transmembrane region" description="Helical" evidence="6">
    <location>
        <begin position="167"/>
        <end position="186"/>
    </location>
</feature>